<dbReference type="InterPro" id="IPR036291">
    <property type="entry name" value="NAD(P)-bd_dom_sf"/>
</dbReference>
<comment type="catalytic activity">
    <reaction evidence="9 10">
        <text>(R)-pantoate + NADP(+) = 2-dehydropantoate + NADPH + H(+)</text>
        <dbReference type="Rhea" id="RHEA:16233"/>
        <dbReference type="ChEBI" id="CHEBI:11561"/>
        <dbReference type="ChEBI" id="CHEBI:15378"/>
        <dbReference type="ChEBI" id="CHEBI:15980"/>
        <dbReference type="ChEBI" id="CHEBI:57783"/>
        <dbReference type="ChEBI" id="CHEBI:58349"/>
        <dbReference type="EC" id="1.1.1.169"/>
    </reaction>
</comment>
<dbReference type="SUPFAM" id="SSF48179">
    <property type="entry name" value="6-phosphogluconate dehydrogenase C-terminal domain-like"/>
    <property type="match status" value="1"/>
</dbReference>
<evidence type="ECO:0000256" key="8">
    <source>
        <dbReference type="ARBA" id="ARBA00032024"/>
    </source>
</evidence>
<evidence type="ECO:0000256" key="9">
    <source>
        <dbReference type="ARBA" id="ARBA00048793"/>
    </source>
</evidence>
<dbReference type="PANTHER" id="PTHR43765:SF2">
    <property type="entry name" value="2-DEHYDROPANTOATE 2-REDUCTASE"/>
    <property type="match status" value="1"/>
</dbReference>
<dbReference type="GO" id="GO:0015940">
    <property type="term" value="P:pantothenate biosynthetic process"/>
    <property type="evidence" value="ECO:0007669"/>
    <property type="project" value="UniProtKB-UniPathway"/>
</dbReference>
<proteinExistence type="inferred from homology"/>
<evidence type="ECO:0000313" key="14">
    <source>
        <dbReference type="Proteomes" id="UP000235547"/>
    </source>
</evidence>
<sequence>MTRSNRHQRPGAGAAHPSVHHWIVGPGALGRMLAMHLATAHAPHDTVTLVGRRAMPGQQRLITPHGQTLSATLATASLESLPAEPADVIHLTTKAYACEAALGAIAERLTATTPLVLWQNGFDCQPRITARHPGPVLCATTTEGAHVQDDSQVTHAGHGKTFLGDLDGRHSALATALAKHVNAAGLACEAVADIRIRLWRKLAVNAAINPLVAQFQIRNGQLRDTPYRGMVEVVIEELAPILASERITPPTGTGVQGWSELVWEVAASTANNRASMLQDVLAGRPTEHRAILGPLLDSAQRHGLQAPTLSSLYARLRELPANARI</sequence>
<dbReference type="GO" id="GO:0005737">
    <property type="term" value="C:cytoplasm"/>
    <property type="evidence" value="ECO:0007669"/>
    <property type="project" value="TreeGrafter"/>
</dbReference>
<name>A0A2N7UQZ1_9GAMM</name>
<keyword evidence="14" id="KW-1185">Reference proteome</keyword>
<dbReference type="SUPFAM" id="SSF51735">
    <property type="entry name" value="NAD(P)-binding Rossmann-fold domains"/>
    <property type="match status" value="1"/>
</dbReference>
<dbReference type="Gene3D" id="1.10.1040.10">
    <property type="entry name" value="N-(1-d-carboxylethyl)-l-norvaline Dehydrogenase, domain 2"/>
    <property type="match status" value="1"/>
</dbReference>
<evidence type="ECO:0000256" key="10">
    <source>
        <dbReference type="RuleBase" id="RU362068"/>
    </source>
</evidence>
<dbReference type="OrthoDB" id="6530772at2"/>
<dbReference type="NCBIfam" id="TIGR00745">
    <property type="entry name" value="apbA_panE"/>
    <property type="match status" value="1"/>
</dbReference>
<dbReference type="InterPro" id="IPR013752">
    <property type="entry name" value="KPA_reductase"/>
</dbReference>
<dbReference type="GO" id="GO:0008677">
    <property type="term" value="F:2-dehydropantoate 2-reductase activity"/>
    <property type="evidence" value="ECO:0007669"/>
    <property type="project" value="UniProtKB-EC"/>
</dbReference>
<dbReference type="InterPro" id="IPR008927">
    <property type="entry name" value="6-PGluconate_DH-like_C_sf"/>
</dbReference>
<dbReference type="RefSeq" id="WP_102586439.1">
    <property type="nucleotide sequence ID" value="NZ_BNAE01000004.1"/>
</dbReference>
<dbReference type="Pfam" id="PF02558">
    <property type="entry name" value="ApbA"/>
    <property type="match status" value="1"/>
</dbReference>
<dbReference type="Gene3D" id="3.40.50.720">
    <property type="entry name" value="NAD(P)-binding Rossmann-like Domain"/>
    <property type="match status" value="1"/>
</dbReference>
<keyword evidence="5 10" id="KW-0566">Pantothenate biosynthesis</keyword>
<accession>A0A2N7UQZ1</accession>
<comment type="function">
    <text evidence="10">Catalyzes the NADPH-dependent reduction of ketopantoate into pantoic acid.</text>
</comment>
<evidence type="ECO:0000256" key="6">
    <source>
        <dbReference type="ARBA" id="ARBA00022857"/>
    </source>
</evidence>
<reference evidence="13 14" key="1">
    <citation type="submission" date="2018-01" db="EMBL/GenBank/DDBJ databases">
        <title>Halomonas endophytica sp. nov., isolated from storage liquid in the stems of Populus euphratica.</title>
        <authorList>
            <person name="Chen C."/>
        </authorList>
    </citation>
    <scope>NUCLEOTIDE SEQUENCE [LARGE SCALE GENOMIC DNA]</scope>
    <source>
        <strain evidence="13 14">BZ-SZ-XJ27</strain>
    </source>
</reference>
<evidence type="ECO:0000256" key="2">
    <source>
        <dbReference type="ARBA" id="ARBA00007870"/>
    </source>
</evidence>
<comment type="caution">
    <text evidence="13">The sequence shown here is derived from an EMBL/GenBank/DDBJ whole genome shotgun (WGS) entry which is preliminary data.</text>
</comment>
<dbReference type="InterPro" id="IPR013332">
    <property type="entry name" value="KPR_N"/>
</dbReference>
<dbReference type="GO" id="GO:0050661">
    <property type="term" value="F:NADP binding"/>
    <property type="evidence" value="ECO:0007669"/>
    <property type="project" value="TreeGrafter"/>
</dbReference>
<feature type="domain" description="Ketopantoate reductase C-terminal" evidence="12">
    <location>
        <begin position="193"/>
        <end position="318"/>
    </location>
</feature>
<dbReference type="InterPro" id="IPR050838">
    <property type="entry name" value="Ketopantoate_reductase"/>
</dbReference>
<evidence type="ECO:0000256" key="1">
    <source>
        <dbReference type="ARBA" id="ARBA00004994"/>
    </source>
</evidence>
<comment type="pathway">
    <text evidence="1 10">Cofactor biosynthesis; (R)-pantothenate biosynthesis; (R)-pantoate from 3-methyl-2-oxobutanoate: step 2/2.</text>
</comment>
<comment type="similarity">
    <text evidence="2 10">Belongs to the ketopantoate reductase family.</text>
</comment>
<organism evidence="13 14">
    <name type="scientific">Halomonas urumqiensis</name>
    <dbReference type="NCBI Taxonomy" id="1684789"/>
    <lineage>
        <taxon>Bacteria</taxon>
        <taxon>Pseudomonadati</taxon>
        <taxon>Pseudomonadota</taxon>
        <taxon>Gammaproteobacteria</taxon>
        <taxon>Oceanospirillales</taxon>
        <taxon>Halomonadaceae</taxon>
        <taxon>Halomonas</taxon>
    </lineage>
</organism>
<evidence type="ECO:0000256" key="7">
    <source>
        <dbReference type="ARBA" id="ARBA00023002"/>
    </source>
</evidence>
<evidence type="ECO:0000259" key="11">
    <source>
        <dbReference type="Pfam" id="PF02558"/>
    </source>
</evidence>
<dbReference type="InterPro" id="IPR013328">
    <property type="entry name" value="6PGD_dom2"/>
</dbReference>
<dbReference type="Proteomes" id="UP000235547">
    <property type="component" value="Unassembled WGS sequence"/>
</dbReference>
<gene>
    <name evidence="13" type="ORF">C1H70_00865</name>
</gene>
<keyword evidence="7 10" id="KW-0560">Oxidoreductase</keyword>
<feature type="domain" description="Ketopantoate reductase N-terminal" evidence="11">
    <location>
        <begin position="23"/>
        <end position="167"/>
    </location>
</feature>
<keyword evidence="6 10" id="KW-0521">NADP</keyword>
<dbReference type="UniPathway" id="UPA00028">
    <property type="reaction ID" value="UER00004"/>
</dbReference>
<dbReference type="Pfam" id="PF08546">
    <property type="entry name" value="ApbA_C"/>
    <property type="match status" value="1"/>
</dbReference>
<dbReference type="EC" id="1.1.1.169" evidence="3 10"/>
<evidence type="ECO:0000256" key="4">
    <source>
        <dbReference type="ARBA" id="ARBA00019465"/>
    </source>
</evidence>
<evidence type="ECO:0000259" key="12">
    <source>
        <dbReference type="Pfam" id="PF08546"/>
    </source>
</evidence>
<dbReference type="InterPro" id="IPR003710">
    <property type="entry name" value="ApbA"/>
</dbReference>
<evidence type="ECO:0000313" key="13">
    <source>
        <dbReference type="EMBL" id="PMR82845.1"/>
    </source>
</evidence>
<evidence type="ECO:0000256" key="5">
    <source>
        <dbReference type="ARBA" id="ARBA00022655"/>
    </source>
</evidence>
<protein>
    <recommendedName>
        <fullName evidence="4 10">2-dehydropantoate 2-reductase</fullName>
        <ecNumber evidence="3 10">1.1.1.169</ecNumber>
    </recommendedName>
    <alternativeName>
        <fullName evidence="8 10">Ketopantoate reductase</fullName>
    </alternativeName>
</protein>
<dbReference type="EMBL" id="PNRG01000001">
    <property type="protein sequence ID" value="PMR82845.1"/>
    <property type="molecule type" value="Genomic_DNA"/>
</dbReference>
<evidence type="ECO:0000256" key="3">
    <source>
        <dbReference type="ARBA" id="ARBA00013014"/>
    </source>
</evidence>
<dbReference type="PANTHER" id="PTHR43765">
    <property type="entry name" value="2-DEHYDROPANTOATE 2-REDUCTASE-RELATED"/>
    <property type="match status" value="1"/>
</dbReference>
<dbReference type="AlphaFoldDB" id="A0A2N7UQZ1"/>